<name>A0A397JPE5_9GLOM</name>
<keyword evidence="2" id="KW-1185">Reference proteome</keyword>
<evidence type="ECO:0000313" key="1">
    <source>
        <dbReference type="EMBL" id="RHZ89507.1"/>
    </source>
</evidence>
<accession>A0A397JPE5</accession>
<reference evidence="1 2" key="1">
    <citation type="submission" date="2018-08" db="EMBL/GenBank/DDBJ databases">
        <title>Genome and evolution of the arbuscular mycorrhizal fungus Diversispora epigaea (formerly Glomus versiforme) and its bacterial endosymbionts.</title>
        <authorList>
            <person name="Sun X."/>
            <person name="Fei Z."/>
            <person name="Harrison M."/>
        </authorList>
    </citation>
    <scope>NUCLEOTIDE SEQUENCE [LARGE SCALE GENOMIC DNA]</scope>
    <source>
        <strain evidence="1 2">IT104</strain>
    </source>
</reference>
<proteinExistence type="predicted"/>
<dbReference type="AlphaFoldDB" id="A0A397JPE5"/>
<dbReference type="Proteomes" id="UP000266861">
    <property type="component" value="Unassembled WGS sequence"/>
</dbReference>
<dbReference type="EMBL" id="PQFF01000011">
    <property type="protein sequence ID" value="RHZ89507.1"/>
    <property type="molecule type" value="Genomic_DNA"/>
</dbReference>
<sequence>MCHGHDKIDVWMKVKGTDEYLEDIILDYRGYLVKTKDSFIFSLKMYWQSVQKTLYHFSIVN</sequence>
<protein>
    <submittedName>
        <fullName evidence="1">Uncharacterized protein</fullName>
    </submittedName>
</protein>
<gene>
    <name evidence="1" type="ORF">Glove_13g241</name>
</gene>
<organism evidence="1 2">
    <name type="scientific">Diversispora epigaea</name>
    <dbReference type="NCBI Taxonomy" id="1348612"/>
    <lineage>
        <taxon>Eukaryota</taxon>
        <taxon>Fungi</taxon>
        <taxon>Fungi incertae sedis</taxon>
        <taxon>Mucoromycota</taxon>
        <taxon>Glomeromycotina</taxon>
        <taxon>Glomeromycetes</taxon>
        <taxon>Diversisporales</taxon>
        <taxon>Diversisporaceae</taxon>
        <taxon>Diversispora</taxon>
    </lineage>
</organism>
<comment type="caution">
    <text evidence="1">The sequence shown here is derived from an EMBL/GenBank/DDBJ whole genome shotgun (WGS) entry which is preliminary data.</text>
</comment>
<evidence type="ECO:0000313" key="2">
    <source>
        <dbReference type="Proteomes" id="UP000266861"/>
    </source>
</evidence>